<dbReference type="Pfam" id="PF01084">
    <property type="entry name" value="Ribosomal_S18"/>
    <property type="match status" value="1"/>
</dbReference>
<evidence type="ECO:0000313" key="7">
    <source>
        <dbReference type="Proteomes" id="UP000230084"/>
    </source>
</evidence>
<dbReference type="HAMAP" id="MF_00270">
    <property type="entry name" value="Ribosomal_bS18"/>
    <property type="match status" value="1"/>
</dbReference>
<proteinExistence type="inferred from homology"/>
<comment type="caution">
    <text evidence="6">The sequence shown here is derived from an EMBL/GenBank/DDBJ whole genome shotgun (WGS) entry which is preliminary data.</text>
</comment>
<dbReference type="GO" id="GO:0006412">
    <property type="term" value="P:translation"/>
    <property type="evidence" value="ECO:0007669"/>
    <property type="project" value="UniProtKB-UniRule"/>
</dbReference>
<keyword evidence="4" id="KW-0699">rRNA-binding</keyword>
<evidence type="ECO:0000256" key="3">
    <source>
        <dbReference type="ARBA" id="ARBA00023274"/>
    </source>
</evidence>
<comment type="subunit">
    <text evidence="4">Part of the 30S ribosomal subunit. Forms a tight heterodimer with protein bS6.</text>
</comment>
<evidence type="ECO:0000256" key="4">
    <source>
        <dbReference type="HAMAP-Rule" id="MF_00270"/>
    </source>
</evidence>
<dbReference type="PRINTS" id="PR00974">
    <property type="entry name" value="RIBOSOMALS18"/>
</dbReference>
<keyword evidence="2 4" id="KW-0689">Ribosomal protein</keyword>
<dbReference type="EMBL" id="PCYM01000002">
    <property type="protein sequence ID" value="PIR47763.1"/>
    <property type="molecule type" value="Genomic_DNA"/>
</dbReference>
<protein>
    <recommendedName>
        <fullName evidence="4">Small ribosomal subunit protein bS18</fullName>
    </recommendedName>
</protein>
<dbReference type="GO" id="GO:0003735">
    <property type="term" value="F:structural constituent of ribosome"/>
    <property type="evidence" value="ECO:0007669"/>
    <property type="project" value="InterPro"/>
</dbReference>
<evidence type="ECO:0000256" key="5">
    <source>
        <dbReference type="RuleBase" id="RU003910"/>
    </source>
</evidence>
<dbReference type="SUPFAM" id="SSF46911">
    <property type="entry name" value="Ribosomal protein S18"/>
    <property type="match status" value="1"/>
</dbReference>
<sequence>MNKIPGKSVRKPFTCPKADEIDYKDIGLLRRFLSSYGKIVPRRRSGISAKQQRAMARAIKRARIMALVPFENK</sequence>
<comment type="similarity">
    <text evidence="1 4 5">Belongs to the bacterial ribosomal protein bS18 family.</text>
</comment>
<keyword evidence="3 4" id="KW-0687">Ribonucleoprotein</keyword>
<dbReference type="Gene3D" id="4.10.640.10">
    <property type="entry name" value="Ribosomal protein S18"/>
    <property type="match status" value="1"/>
</dbReference>
<keyword evidence="4" id="KW-0694">RNA-binding</keyword>
<dbReference type="GO" id="GO:1990904">
    <property type="term" value="C:ribonucleoprotein complex"/>
    <property type="evidence" value="ECO:0007669"/>
    <property type="project" value="UniProtKB-KW"/>
</dbReference>
<dbReference type="NCBIfam" id="TIGR00165">
    <property type="entry name" value="S18"/>
    <property type="match status" value="1"/>
</dbReference>
<dbReference type="InterPro" id="IPR001648">
    <property type="entry name" value="Ribosomal_bS18"/>
</dbReference>
<evidence type="ECO:0000256" key="2">
    <source>
        <dbReference type="ARBA" id="ARBA00022980"/>
    </source>
</evidence>
<reference evidence="6 7" key="1">
    <citation type="submission" date="2017-09" db="EMBL/GenBank/DDBJ databases">
        <title>Depth-based differentiation of microbial function through sediment-hosted aquifers and enrichment of novel symbionts in the deep terrestrial subsurface.</title>
        <authorList>
            <person name="Probst A.J."/>
            <person name="Ladd B."/>
            <person name="Jarett J.K."/>
            <person name="Geller-Mcgrath D.E."/>
            <person name="Sieber C.M."/>
            <person name="Emerson J.B."/>
            <person name="Anantharaman K."/>
            <person name="Thomas B.C."/>
            <person name="Malmstrom R."/>
            <person name="Stieglmeier M."/>
            <person name="Klingl A."/>
            <person name="Woyke T."/>
            <person name="Ryan C.M."/>
            <person name="Banfield J.F."/>
        </authorList>
    </citation>
    <scope>NUCLEOTIDE SEQUENCE [LARGE SCALE GENOMIC DNA]</scope>
    <source>
        <strain evidence="6">CG10_big_fil_rev_8_21_14_0_10_50_16</strain>
    </source>
</reference>
<name>A0A2H0RMN6_9BACT</name>
<dbReference type="Proteomes" id="UP000230084">
    <property type="component" value="Unassembled WGS sequence"/>
</dbReference>
<accession>A0A2H0RMN6</accession>
<dbReference type="InterPro" id="IPR036870">
    <property type="entry name" value="Ribosomal_bS18_sf"/>
</dbReference>
<organism evidence="6 7">
    <name type="scientific">Candidatus Uhrbacteria bacterium CG10_big_fil_rev_8_21_14_0_10_50_16</name>
    <dbReference type="NCBI Taxonomy" id="1975039"/>
    <lineage>
        <taxon>Bacteria</taxon>
        <taxon>Candidatus Uhriibacteriota</taxon>
    </lineage>
</organism>
<dbReference type="GO" id="GO:0005840">
    <property type="term" value="C:ribosome"/>
    <property type="evidence" value="ECO:0007669"/>
    <property type="project" value="UniProtKB-KW"/>
</dbReference>
<dbReference type="GO" id="GO:0070181">
    <property type="term" value="F:small ribosomal subunit rRNA binding"/>
    <property type="evidence" value="ECO:0007669"/>
    <property type="project" value="TreeGrafter"/>
</dbReference>
<dbReference type="PANTHER" id="PTHR13479">
    <property type="entry name" value="30S RIBOSOMAL PROTEIN S18"/>
    <property type="match status" value="1"/>
</dbReference>
<dbReference type="PANTHER" id="PTHR13479:SF40">
    <property type="entry name" value="SMALL RIBOSOMAL SUBUNIT PROTEIN BS18M"/>
    <property type="match status" value="1"/>
</dbReference>
<evidence type="ECO:0000313" key="6">
    <source>
        <dbReference type="EMBL" id="PIR47763.1"/>
    </source>
</evidence>
<dbReference type="AlphaFoldDB" id="A0A2H0RMN6"/>
<evidence type="ECO:0000256" key="1">
    <source>
        <dbReference type="ARBA" id="ARBA00005589"/>
    </source>
</evidence>
<gene>
    <name evidence="4 6" type="primary">rpsR</name>
    <name evidence="6" type="ORF">COV06_02095</name>
</gene>
<comment type="function">
    <text evidence="4">Binds as a heterodimer with protein bS6 to the central domain of the 16S rRNA, where it helps stabilize the platform of the 30S subunit.</text>
</comment>